<dbReference type="PANTHER" id="PTHR13803">
    <property type="entry name" value="SEC24-RELATED PROTEIN"/>
    <property type="match status" value="1"/>
</dbReference>
<dbReference type="InterPro" id="IPR012990">
    <property type="entry name" value="Beta-sandwich_Sec23_24"/>
</dbReference>
<dbReference type="Proteomes" id="UP000242381">
    <property type="component" value="Unassembled WGS sequence"/>
</dbReference>
<dbReference type="InterPro" id="IPR029006">
    <property type="entry name" value="ADF-H/Gelsolin-like_dom_sf"/>
</dbReference>
<dbReference type="Gene3D" id="3.40.20.10">
    <property type="entry name" value="Severin"/>
    <property type="match status" value="1"/>
</dbReference>
<evidence type="ECO:0000313" key="11">
    <source>
        <dbReference type="Proteomes" id="UP000242381"/>
    </source>
</evidence>
<feature type="domain" description="Sec23/Sec24 trunk" evidence="7">
    <location>
        <begin position="305"/>
        <end position="534"/>
    </location>
</feature>
<dbReference type="OMA" id="RLCKHGD"/>
<sequence length="902" mass="101321">MDNSQFRAPAMTQPPPGSHQHPYGAHNIPPQFTQQGQPAARSQPAQPLTHSSAPQHNADQLANSISNMNIHSDSQRAGRSRRAYAPIPPTPQAPPRLPNNYNNPPIAQVNQQTPLGLPPQTKKPRIDPNLLPSPVELQVRDADRCERPDYYYGTCTEEAPPLASTNFKCIDQGNCNPRFMRPTLRDIPSDSSLVQDTGLPFGIIIQPLAQLHPEDAKVPLIPLSTDSPVRCNRCKGYINPWCQYIDAGRKFICNLCEFTNIVPEHQFCPVDVVSGRRMDMDQHPELMYGSVEFQVPEEYWLGVQPRPLHYMFAIDVSRNATGMLHQFCGVIKEMISSNCFQPGTKLGIMTFDNSLHFYNLQSTLDTANMMVVPDSEDVFIPLLEGLFVDPYESRNVINKLLDQIPNMFQSNPVSTAAFGSAARAVLLALKNQGGKMISTLTTLPTIGQGTLKDRNDTSLYGRETEKSLFTPQGNFYTKLGNELVEAGVSVDIWLVPPANYYIDVATVGVLSALTAGEIHYLPNFDISSKQMYHNLRHTVQAEHGYRAKLRVRCSNGITTADHYGNFSMSTATDIDLAGIQADTAIGVELVHDGSKLIKDVYIQSAMLYTTSNGERRLRVHNLKLAVGTTVASVFKGADADTCLNLLTKKFITLSIKKSLSDLSNELDQLCVKVLLNYRKYVTPQASPAQLVLPETVKTLPLLISSFKKSILLRKDSSVNADTRVYTMRRIKSAGIKETIRWFYPPMIKVHEWLMQSDKTRYPLERLSYEKMDPKGIYWIETYGSIFLWLGKETPSELINLAGVSDFAMANPIDVLQENNHPLWNLYNRSMSSHCTHLPKFQIIRQGLDLEIELAKVLVEDEVYSQMSYPDYLCELHRQIKLELGREDQQTAISAASYWAYRY</sequence>
<dbReference type="Pfam" id="PF04815">
    <property type="entry name" value="Sec23_helical"/>
    <property type="match status" value="1"/>
</dbReference>
<feature type="domain" description="Zinc finger Sec23/Sec24-type" evidence="6">
    <location>
        <begin position="228"/>
        <end position="265"/>
    </location>
</feature>
<dbReference type="Pfam" id="PF00626">
    <property type="entry name" value="Gelsolin"/>
    <property type="match status" value="1"/>
</dbReference>
<dbReference type="GO" id="GO:0070971">
    <property type="term" value="C:endoplasmic reticulum exit site"/>
    <property type="evidence" value="ECO:0007669"/>
    <property type="project" value="TreeGrafter"/>
</dbReference>
<feature type="domain" description="Sec23/Sec24 beta-sandwich" evidence="9">
    <location>
        <begin position="544"/>
        <end position="626"/>
    </location>
</feature>
<dbReference type="InterPro" id="IPR007123">
    <property type="entry name" value="Gelsolin-like_dom"/>
</dbReference>
<comment type="similarity">
    <text evidence="1">Belongs to the SEC23/SEC24 family. SEC24 subfamily.</text>
</comment>
<dbReference type="Gene3D" id="3.40.50.410">
    <property type="entry name" value="von Willebrand factor, type A domain"/>
    <property type="match status" value="1"/>
</dbReference>
<feature type="region of interest" description="Disordered" evidence="4">
    <location>
        <begin position="73"/>
        <end position="131"/>
    </location>
</feature>
<keyword evidence="3" id="KW-0653">Protein transport</keyword>
<dbReference type="SUPFAM" id="SSF82919">
    <property type="entry name" value="Zn-finger domain of Sec23/24"/>
    <property type="match status" value="1"/>
</dbReference>
<dbReference type="InterPro" id="IPR006895">
    <property type="entry name" value="Znf_Sec23_Sec24"/>
</dbReference>
<feature type="region of interest" description="Disordered" evidence="4">
    <location>
        <begin position="1"/>
        <end position="55"/>
    </location>
</feature>
<dbReference type="SUPFAM" id="SSF82754">
    <property type="entry name" value="C-terminal, gelsolin-like domain of Sec23/24"/>
    <property type="match status" value="1"/>
</dbReference>
<dbReference type="SUPFAM" id="SSF81811">
    <property type="entry name" value="Helical domain of Sec23/24"/>
    <property type="match status" value="1"/>
</dbReference>
<gene>
    <name evidence="10" type="ORF">BCV71DRAFT_214923</name>
</gene>
<dbReference type="Pfam" id="PF04810">
    <property type="entry name" value="zf-Sec23_Sec24"/>
    <property type="match status" value="1"/>
</dbReference>
<dbReference type="InterPro" id="IPR050550">
    <property type="entry name" value="SEC23_SEC24_subfamily"/>
</dbReference>
<dbReference type="InterPro" id="IPR036174">
    <property type="entry name" value="Znf_Sec23_Sec24_sf"/>
</dbReference>
<dbReference type="GO" id="GO:0000149">
    <property type="term" value="F:SNARE binding"/>
    <property type="evidence" value="ECO:0007669"/>
    <property type="project" value="TreeGrafter"/>
</dbReference>
<feature type="domain" description="Gelsolin-like" evidence="5">
    <location>
        <begin position="763"/>
        <end position="807"/>
    </location>
</feature>
<evidence type="ECO:0000256" key="4">
    <source>
        <dbReference type="SAM" id="MobiDB-lite"/>
    </source>
</evidence>
<dbReference type="SUPFAM" id="SSF53300">
    <property type="entry name" value="vWA-like"/>
    <property type="match status" value="1"/>
</dbReference>
<dbReference type="AlphaFoldDB" id="A0A1X0S2N3"/>
<dbReference type="GO" id="GO:0008270">
    <property type="term" value="F:zinc ion binding"/>
    <property type="evidence" value="ECO:0007669"/>
    <property type="project" value="InterPro"/>
</dbReference>
<feature type="domain" description="Sec23/Sec24 helical" evidence="8">
    <location>
        <begin position="638"/>
        <end position="739"/>
    </location>
</feature>
<feature type="compositionally biased region" description="Polar residues" evidence="4">
    <location>
        <begin position="43"/>
        <end position="55"/>
    </location>
</feature>
<evidence type="ECO:0000259" key="9">
    <source>
        <dbReference type="Pfam" id="PF08033"/>
    </source>
</evidence>
<dbReference type="GO" id="GO:0090110">
    <property type="term" value="P:COPII-coated vesicle cargo loading"/>
    <property type="evidence" value="ECO:0007669"/>
    <property type="project" value="TreeGrafter"/>
</dbReference>
<dbReference type="VEuPathDB" id="FungiDB:BCV72DRAFT_263241"/>
<dbReference type="GO" id="GO:0030127">
    <property type="term" value="C:COPII vesicle coat"/>
    <property type="evidence" value="ECO:0007669"/>
    <property type="project" value="InterPro"/>
</dbReference>
<evidence type="ECO:0000256" key="3">
    <source>
        <dbReference type="ARBA" id="ARBA00022927"/>
    </source>
</evidence>
<dbReference type="InterPro" id="IPR036180">
    <property type="entry name" value="Gelsolin-like_dom_sf"/>
</dbReference>
<evidence type="ECO:0000313" key="10">
    <source>
        <dbReference type="EMBL" id="ORE18563.1"/>
    </source>
</evidence>
<dbReference type="EMBL" id="KV921327">
    <property type="protein sequence ID" value="ORE18563.1"/>
    <property type="molecule type" value="Genomic_DNA"/>
</dbReference>
<dbReference type="Gene3D" id="2.60.40.1670">
    <property type="entry name" value="beta-sandwich domain of Sec23/24"/>
    <property type="match status" value="1"/>
</dbReference>
<dbReference type="Pfam" id="PF04811">
    <property type="entry name" value="Sec23_trunk"/>
    <property type="match status" value="1"/>
</dbReference>
<dbReference type="InterPro" id="IPR006896">
    <property type="entry name" value="Sec23/24_trunk_dom"/>
</dbReference>
<dbReference type="Gene3D" id="1.20.120.730">
    <property type="entry name" value="Sec23/Sec24 helical domain"/>
    <property type="match status" value="1"/>
</dbReference>
<evidence type="ECO:0000259" key="5">
    <source>
        <dbReference type="Pfam" id="PF00626"/>
    </source>
</evidence>
<proteinExistence type="inferred from homology"/>
<evidence type="ECO:0008006" key="12">
    <source>
        <dbReference type="Google" id="ProtNLM"/>
    </source>
</evidence>
<name>A0A1X0S2N3_RHIZD</name>
<dbReference type="SUPFAM" id="SSF81995">
    <property type="entry name" value="beta-sandwich domain of Sec23/24"/>
    <property type="match status" value="1"/>
</dbReference>
<dbReference type="PANTHER" id="PTHR13803:SF4">
    <property type="entry name" value="SECRETORY 24CD, ISOFORM C"/>
    <property type="match status" value="1"/>
</dbReference>
<accession>A0A1X0S2N3</accession>
<dbReference type="InterPro" id="IPR006900">
    <property type="entry name" value="Sec23/24_helical_dom"/>
</dbReference>
<protein>
    <recommendedName>
        <fullName evidence="12">COPII coat Sec23p-Sfb3p heterodimer component</fullName>
    </recommendedName>
</protein>
<dbReference type="Gene3D" id="2.30.30.380">
    <property type="entry name" value="Zn-finger domain of Sec23/24"/>
    <property type="match status" value="1"/>
</dbReference>
<evidence type="ECO:0000259" key="7">
    <source>
        <dbReference type="Pfam" id="PF04811"/>
    </source>
</evidence>
<keyword evidence="2" id="KW-0813">Transport</keyword>
<evidence type="ECO:0000259" key="6">
    <source>
        <dbReference type="Pfam" id="PF04810"/>
    </source>
</evidence>
<evidence type="ECO:0000256" key="1">
    <source>
        <dbReference type="ARBA" id="ARBA00008334"/>
    </source>
</evidence>
<dbReference type="Pfam" id="PF08033">
    <property type="entry name" value="Sec23_BS"/>
    <property type="match status" value="1"/>
</dbReference>
<feature type="compositionally biased region" description="Pro residues" evidence="4">
    <location>
        <begin position="86"/>
        <end position="97"/>
    </location>
</feature>
<evidence type="ECO:0000259" key="8">
    <source>
        <dbReference type="Pfam" id="PF04815"/>
    </source>
</evidence>
<dbReference type="GO" id="GO:0006886">
    <property type="term" value="P:intracellular protein transport"/>
    <property type="evidence" value="ECO:0007669"/>
    <property type="project" value="InterPro"/>
</dbReference>
<dbReference type="InterPro" id="IPR036465">
    <property type="entry name" value="vWFA_dom_sf"/>
</dbReference>
<reference evidence="10 11" key="1">
    <citation type="journal article" date="2016" name="Proc. Natl. Acad. Sci. U.S.A.">
        <title>Lipid metabolic changes in an early divergent fungus govern the establishment of a mutualistic symbiosis with endobacteria.</title>
        <authorList>
            <person name="Lastovetsky O.A."/>
            <person name="Gaspar M.L."/>
            <person name="Mondo S.J."/>
            <person name="LaButti K.M."/>
            <person name="Sandor L."/>
            <person name="Grigoriev I.V."/>
            <person name="Henry S.A."/>
            <person name="Pawlowska T.E."/>
        </authorList>
    </citation>
    <scope>NUCLEOTIDE SEQUENCE [LARGE SCALE GENOMIC DNA]</scope>
    <source>
        <strain evidence="10 11">ATCC 11559</strain>
    </source>
</reference>
<organism evidence="10 11">
    <name type="scientific">Rhizopus microsporus</name>
    <dbReference type="NCBI Taxonomy" id="58291"/>
    <lineage>
        <taxon>Eukaryota</taxon>
        <taxon>Fungi</taxon>
        <taxon>Fungi incertae sedis</taxon>
        <taxon>Mucoromycota</taxon>
        <taxon>Mucoromycotina</taxon>
        <taxon>Mucoromycetes</taxon>
        <taxon>Mucorales</taxon>
        <taxon>Mucorineae</taxon>
        <taxon>Rhizopodaceae</taxon>
        <taxon>Rhizopus</taxon>
    </lineage>
</organism>
<evidence type="ECO:0000256" key="2">
    <source>
        <dbReference type="ARBA" id="ARBA00022448"/>
    </source>
</evidence>
<dbReference type="InterPro" id="IPR036175">
    <property type="entry name" value="Sec23/24_helical_dom_sf"/>
</dbReference>